<dbReference type="Proteomes" id="UP001139485">
    <property type="component" value="Unassembled WGS sequence"/>
</dbReference>
<dbReference type="AlphaFoldDB" id="A0A9X2IGB8"/>
<comment type="caution">
    <text evidence="1">The sequence shown here is derived from an EMBL/GenBank/DDBJ whole genome shotgun (WGS) entry which is preliminary data.</text>
</comment>
<dbReference type="EMBL" id="JAMOIL010000046">
    <property type="protein sequence ID" value="MCM0622731.1"/>
    <property type="molecule type" value="Genomic_DNA"/>
</dbReference>
<name>A0A9X2IGB8_9ACTN</name>
<keyword evidence="2" id="KW-1185">Reference proteome</keyword>
<reference evidence="1" key="1">
    <citation type="submission" date="2022-05" db="EMBL/GenBank/DDBJ databases">
        <authorList>
            <person name="Tuo L."/>
        </authorList>
    </citation>
    <scope>NUCLEOTIDE SEQUENCE</scope>
    <source>
        <strain evidence="1">BSK12Z-4</strain>
    </source>
</reference>
<gene>
    <name evidence="1" type="ORF">M8330_20785</name>
</gene>
<proteinExistence type="predicted"/>
<dbReference type="RefSeq" id="WP_250828898.1">
    <property type="nucleotide sequence ID" value="NZ_JAMOIL010000046.1"/>
</dbReference>
<evidence type="ECO:0000313" key="1">
    <source>
        <dbReference type="EMBL" id="MCM0622731.1"/>
    </source>
</evidence>
<protein>
    <submittedName>
        <fullName evidence="1">Uncharacterized protein</fullName>
    </submittedName>
</protein>
<sequence length="68" mass="7798">MTLPIADYDRLLLAQIERRLETLDLRDVNALEAHERGYMARPAALDLLTQRRRRLLASDAPNAPEGDR</sequence>
<organism evidence="1 2">
    <name type="scientific">Nocardioides bruguierae</name>
    <dbReference type="NCBI Taxonomy" id="2945102"/>
    <lineage>
        <taxon>Bacteria</taxon>
        <taxon>Bacillati</taxon>
        <taxon>Actinomycetota</taxon>
        <taxon>Actinomycetes</taxon>
        <taxon>Propionibacteriales</taxon>
        <taxon>Nocardioidaceae</taxon>
        <taxon>Nocardioides</taxon>
    </lineage>
</organism>
<accession>A0A9X2IGB8</accession>
<evidence type="ECO:0000313" key="2">
    <source>
        <dbReference type="Proteomes" id="UP001139485"/>
    </source>
</evidence>